<evidence type="ECO:0000313" key="1">
    <source>
        <dbReference type="EMBL" id="KAI8421338.1"/>
    </source>
</evidence>
<evidence type="ECO:0000313" key="2">
    <source>
        <dbReference type="Proteomes" id="UP001064048"/>
    </source>
</evidence>
<comment type="caution">
    <text evidence="1">The sequence shown here is derived from an EMBL/GenBank/DDBJ whole genome shotgun (WGS) entry which is preliminary data.</text>
</comment>
<keyword evidence="2" id="KW-1185">Reference proteome</keyword>
<reference evidence="1 2" key="1">
    <citation type="journal article" date="2022" name="Genome Biol. Evol.">
        <title>The Spruce Budworm Genome: Reconstructing the Evolutionary History of Antifreeze Proteins.</title>
        <authorList>
            <person name="Beliveau C."/>
            <person name="Gagne P."/>
            <person name="Picq S."/>
            <person name="Vernygora O."/>
            <person name="Keeling C.I."/>
            <person name="Pinkney K."/>
            <person name="Doucet D."/>
            <person name="Wen F."/>
            <person name="Johnston J.S."/>
            <person name="Maaroufi H."/>
            <person name="Boyle B."/>
            <person name="Laroche J."/>
            <person name="Dewar K."/>
            <person name="Juretic N."/>
            <person name="Blackburn G."/>
            <person name="Nisole A."/>
            <person name="Brunet B."/>
            <person name="Brandao M."/>
            <person name="Lumley L."/>
            <person name="Duan J."/>
            <person name="Quan G."/>
            <person name="Lucarotti C.J."/>
            <person name="Roe A.D."/>
            <person name="Sperling F.A.H."/>
            <person name="Levesque R.C."/>
            <person name="Cusson M."/>
        </authorList>
    </citation>
    <scope>NUCLEOTIDE SEQUENCE [LARGE SCALE GENOMIC DNA]</scope>
    <source>
        <strain evidence="1">Glfc:IPQL:Cfum</strain>
    </source>
</reference>
<name>A0ACC0JB39_CHOFU</name>
<sequence length="629" mass="70709">MSSRHRDRSRSRSRDRDRHKDRERDKGRDRDRERDRDRDRDRDKDRDRERDRDRGRDRDRDRHRSKRDKDGERARSRDRHKEKRRSRSRSHSRGRKSKDRDGTIALLDQMVGTTTKATARAVAGATAANPAAHAAILAAAAVAQTFVAARRIAAPVQPAAAAAAALSAATAIPPPTSVQQKLELMQARSEARYRDKPAPAAHDYHPDDDKDDGQGPPGETAAERRARRRRTRWTGGEHDKTFIPGLPTALPSTLTPQQEEQYLRKWREGGWGVLCGCVLMRRCGRARGLTPSLAVQLQIEEVSRKLRSGDLGIPANIDERSPSPEPIYSTDGKRLNTREYRTRRKLEEERHRLVTRMQTINPDFKPPPDYKYPPIIRVHDKVMIPQEQHPDINFVGLLIGPRGNTLKAMEKETGAKIIIRGKGSVKEGKVGRKDGQPLPGEDEPLHAYITATSADCVRKALDKIKEVIRQGVEVPEGQNDLRRMQLRELAQLNGTSGRATRRAAPTAPPPTTAPALSRQAQRHQQRRLQRVRRRRTHRQGLPRQATRTRAPAPRLTSRIYIRVVFQAKIDEEYMSLMAELGEAPLARRGRGRGGGGGGGGGGARRFGGLFQGQQPGAPSCPLLWVRTSL</sequence>
<accession>A0ACC0JB39</accession>
<gene>
    <name evidence="1" type="ORF">MSG28_008354</name>
</gene>
<dbReference type="Proteomes" id="UP001064048">
    <property type="component" value="Chromosome 13"/>
</dbReference>
<organism evidence="1 2">
    <name type="scientific">Choristoneura fumiferana</name>
    <name type="common">Spruce budworm moth</name>
    <name type="synonym">Archips fumiferana</name>
    <dbReference type="NCBI Taxonomy" id="7141"/>
    <lineage>
        <taxon>Eukaryota</taxon>
        <taxon>Metazoa</taxon>
        <taxon>Ecdysozoa</taxon>
        <taxon>Arthropoda</taxon>
        <taxon>Hexapoda</taxon>
        <taxon>Insecta</taxon>
        <taxon>Pterygota</taxon>
        <taxon>Neoptera</taxon>
        <taxon>Endopterygota</taxon>
        <taxon>Lepidoptera</taxon>
        <taxon>Glossata</taxon>
        <taxon>Ditrysia</taxon>
        <taxon>Tortricoidea</taxon>
        <taxon>Tortricidae</taxon>
        <taxon>Tortricinae</taxon>
        <taxon>Choristoneura</taxon>
    </lineage>
</organism>
<proteinExistence type="predicted"/>
<protein>
    <submittedName>
        <fullName evidence="1">Uncharacterized protein</fullName>
    </submittedName>
</protein>
<dbReference type="EMBL" id="CM046113">
    <property type="protein sequence ID" value="KAI8421338.1"/>
    <property type="molecule type" value="Genomic_DNA"/>
</dbReference>